<dbReference type="Proteomes" id="UP000323075">
    <property type="component" value="Unassembled WGS sequence"/>
</dbReference>
<dbReference type="PRINTS" id="PR01438">
    <property type="entry name" value="UNVRSLSTRESS"/>
</dbReference>
<dbReference type="InterPro" id="IPR006016">
    <property type="entry name" value="UspA"/>
</dbReference>
<dbReference type="SUPFAM" id="SSF52402">
    <property type="entry name" value="Adenine nucleotide alpha hydrolases-like"/>
    <property type="match status" value="1"/>
</dbReference>
<dbReference type="RefSeq" id="WP_010903106.1">
    <property type="nucleotide sequence ID" value="NZ_VRYN01000001.1"/>
</dbReference>
<dbReference type="GeneID" id="68694219"/>
<evidence type="ECO:0000259" key="2">
    <source>
        <dbReference type="Pfam" id="PF00582"/>
    </source>
</evidence>
<dbReference type="Proteomes" id="UP000296216">
    <property type="component" value="Chromosome"/>
</dbReference>
<comment type="similarity">
    <text evidence="1">Belongs to the universal stress protein A family.</text>
</comment>
<protein>
    <submittedName>
        <fullName evidence="4">Nucleotide-binding universal stress protein, UspA family</fullName>
    </submittedName>
    <submittedName>
        <fullName evidence="3">UspA domain protein</fullName>
    </submittedName>
</protein>
<dbReference type="PANTHER" id="PTHR46268">
    <property type="entry name" value="STRESS RESPONSE PROTEIN NHAX"/>
    <property type="match status" value="1"/>
</dbReference>
<evidence type="ECO:0000313" key="4">
    <source>
        <dbReference type="EMBL" id="TYO81536.1"/>
    </source>
</evidence>
<reference evidence="3 5" key="1">
    <citation type="journal article" date="2019" name="Microbiol. Resour. Announc.">
        <title>The Genome Sequence of the Halobacterium salinarum Type Strain Is Closely Related to That of Laboratory Strains NRC-1 and R1.</title>
        <authorList>
            <person name="Pfeiffer F."/>
            <person name="Marchfelder A."/>
            <person name="Habermann B."/>
            <person name="Dyall-Smith M.L."/>
        </authorList>
    </citation>
    <scope>NUCLEOTIDE SEQUENCE [LARGE SCALE GENOMIC DNA]</scope>
    <source>
        <strain evidence="3">91-R6</strain>
        <strain evidence="5">ATCC 33171 / DSM 3754 / JCM 8978 / NBRC 102687 / NCIMB 764 / 91-R6</strain>
    </source>
</reference>
<dbReference type="InterPro" id="IPR006015">
    <property type="entry name" value="Universal_stress_UspA"/>
</dbReference>
<organism evidence="3 5">
    <name type="scientific">Halobacterium salinarum (strain ATCC 33171 / DSM 3754 / JCM 8978 / NBRC 102687 / NCIMB 764 / 91-R6)</name>
    <dbReference type="NCBI Taxonomy" id="2597657"/>
    <lineage>
        <taxon>Archaea</taxon>
        <taxon>Methanobacteriati</taxon>
        <taxon>Methanobacteriota</taxon>
        <taxon>Stenosarchaea group</taxon>
        <taxon>Halobacteria</taxon>
        <taxon>Halobacteriales</taxon>
        <taxon>Halobacteriaceae</taxon>
        <taxon>Halobacterium</taxon>
    </lineage>
</organism>
<evidence type="ECO:0000313" key="5">
    <source>
        <dbReference type="Proteomes" id="UP000296216"/>
    </source>
</evidence>
<evidence type="ECO:0000313" key="3">
    <source>
        <dbReference type="EMBL" id="QCC45267.1"/>
    </source>
</evidence>
<dbReference type="PANTHER" id="PTHR46268:SF6">
    <property type="entry name" value="UNIVERSAL STRESS PROTEIN UP12"/>
    <property type="match status" value="1"/>
</dbReference>
<dbReference type="EMBL" id="VRYN01000001">
    <property type="protein sequence ID" value="TYO81536.1"/>
    <property type="molecule type" value="Genomic_DNA"/>
</dbReference>
<accession>A0A4D6GY88</accession>
<name>A0A4D6GY88_HALS9</name>
<sequence>MYDDILLPTDGSDAADAAVANAIDLASKYNATLHVLYVADTTEYSTVTFEDAVTDPLEREGERVVDDAVARAEDAGVVAMGVVLHGGVFETIQAYVDDEGIDTVVMGTHGRRGLGRALLGSVTERVVRTSDVPVLTVRETDDDGAA</sequence>
<evidence type="ECO:0000256" key="1">
    <source>
        <dbReference type="ARBA" id="ARBA00008791"/>
    </source>
</evidence>
<dbReference type="Pfam" id="PF00582">
    <property type="entry name" value="Usp"/>
    <property type="match status" value="1"/>
</dbReference>
<proteinExistence type="inferred from homology"/>
<reference evidence="4 6" key="2">
    <citation type="submission" date="2019-07" db="EMBL/GenBank/DDBJ databases">
        <title>Genomic Encyclopedia of Archaeal and Bacterial Type Strains, Phase II (KMG-II): from individual species to whole genera.</title>
        <authorList>
            <person name="Goeker M."/>
        </authorList>
    </citation>
    <scope>NUCLEOTIDE SEQUENCE [LARGE SCALE GENOMIC DNA]</scope>
    <source>
        <strain evidence="4 6">DSM 3754</strain>
    </source>
</reference>
<feature type="domain" description="UspA" evidence="2">
    <location>
        <begin position="1"/>
        <end position="138"/>
    </location>
</feature>
<dbReference type="CDD" id="cd00293">
    <property type="entry name" value="USP-like"/>
    <property type="match status" value="1"/>
</dbReference>
<dbReference type="AlphaFoldDB" id="A0A4D6GY88"/>
<evidence type="ECO:0000313" key="6">
    <source>
        <dbReference type="Proteomes" id="UP000323075"/>
    </source>
</evidence>
<dbReference type="InterPro" id="IPR014729">
    <property type="entry name" value="Rossmann-like_a/b/a_fold"/>
</dbReference>
<dbReference type="EMBL" id="CP038631">
    <property type="protein sequence ID" value="QCC45267.1"/>
    <property type="molecule type" value="Genomic_DNA"/>
</dbReference>
<dbReference type="Gene3D" id="3.40.50.620">
    <property type="entry name" value="HUPs"/>
    <property type="match status" value="1"/>
</dbReference>
<reference evidence="3" key="3">
    <citation type="journal article" name="MicrobiologyOpen">
        <title>Whole-genome comparison between the type strain of Halobacterium salinarum (DSM 3754(T)) and the laboratory strains R1 and NRC-1.</title>
        <authorList>
            <person name="Pfeiffer F."/>
            <person name="Losensky G."/>
            <person name="Marchfelder A."/>
            <person name="Habermann B."/>
            <person name="Dyall-Smith M."/>
        </authorList>
    </citation>
    <scope>NUCLEOTIDE SEQUENCE</scope>
    <source>
        <strain evidence="3">91-R6</strain>
    </source>
</reference>
<gene>
    <name evidence="4" type="ORF">APQ99_00040</name>
    <name evidence="3" type="ORF">HBSAL_08085</name>
</gene>